<protein>
    <submittedName>
        <fullName evidence="3">Uncharacterized protein</fullName>
    </submittedName>
</protein>
<accession>Q0UTQ4</accession>
<dbReference type="EMBL" id="CH445331">
    <property type="protein sequence ID" value="EAT87251.1"/>
    <property type="molecule type" value="Genomic_DNA"/>
</dbReference>
<feature type="signal peptide" evidence="2">
    <location>
        <begin position="1"/>
        <end position="17"/>
    </location>
</feature>
<reference evidence="4" key="1">
    <citation type="journal article" date="2007" name="Plant Cell">
        <title>Dothideomycete-plant interactions illuminated by genome sequencing and EST analysis of the wheat pathogen Stagonospora nodorum.</title>
        <authorList>
            <person name="Hane J.K."/>
            <person name="Lowe R.G."/>
            <person name="Solomon P.S."/>
            <person name="Tan K.C."/>
            <person name="Schoch C.L."/>
            <person name="Spatafora J.W."/>
            <person name="Crous P.W."/>
            <person name="Kodira C."/>
            <person name="Birren B.W."/>
            <person name="Galagan J.E."/>
            <person name="Torriani S.F."/>
            <person name="McDonald B.A."/>
            <person name="Oliver R.P."/>
        </authorList>
    </citation>
    <scope>NUCLEOTIDE SEQUENCE [LARGE SCALE GENOMIC DNA]</scope>
    <source>
        <strain evidence="4">SN15 / ATCC MYA-4574 / FGSC 10173</strain>
    </source>
</reference>
<organism evidence="3 4">
    <name type="scientific">Phaeosphaeria nodorum (strain SN15 / ATCC MYA-4574 / FGSC 10173)</name>
    <name type="common">Glume blotch fungus</name>
    <name type="synonym">Parastagonospora nodorum</name>
    <dbReference type="NCBI Taxonomy" id="321614"/>
    <lineage>
        <taxon>Eukaryota</taxon>
        <taxon>Fungi</taxon>
        <taxon>Dikarya</taxon>
        <taxon>Ascomycota</taxon>
        <taxon>Pezizomycotina</taxon>
        <taxon>Dothideomycetes</taxon>
        <taxon>Pleosporomycetidae</taxon>
        <taxon>Pleosporales</taxon>
        <taxon>Pleosporineae</taxon>
        <taxon>Phaeosphaeriaceae</taxon>
        <taxon>Parastagonospora</taxon>
    </lineage>
</organism>
<feature type="transmembrane region" description="Helical" evidence="1">
    <location>
        <begin position="88"/>
        <end position="109"/>
    </location>
</feature>
<dbReference type="InParanoid" id="Q0UTQ4"/>
<keyword evidence="1" id="KW-1133">Transmembrane helix</keyword>
<evidence type="ECO:0000256" key="2">
    <source>
        <dbReference type="SAM" id="SignalP"/>
    </source>
</evidence>
<keyword evidence="1" id="KW-0812">Transmembrane</keyword>
<proteinExistence type="predicted"/>
<evidence type="ECO:0000313" key="3">
    <source>
        <dbReference type="EMBL" id="EAT87251.1"/>
    </source>
</evidence>
<gene>
    <name evidence="3" type="ORF">SNOG_04860</name>
</gene>
<keyword evidence="2" id="KW-0732">Signal</keyword>
<feature type="chain" id="PRO_5004178251" evidence="2">
    <location>
        <begin position="18"/>
        <end position="118"/>
    </location>
</feature>
<evidence type="ECO:0000313" key="4">
    <source>
        <dbReference type="Proteomes" id="UP000001055"/>
    </source>
</evidence>
<dbReference type="GeneID" id="5972148"/>
<dbReference type="AlphaFoldDB" id="Q0UTQ4"/>
<dbReference type="KEGG" id="pno:SNOG_04860"/>
<dbReference type="RefSeq" id="XP_001795273.1">
    <property type="nucleotide sequence ID" value="XM_001795221.1"/>
</dbReference>
<evidence type="ECO:0000256" key="1">
    <source>
        <dbReference type="SAM" id="Phobius"/>
    </source>
</evidence>
<name>Q0UTQ4_PHANO</name>
<sequence>MHCAVFLLAALASHAAAVEVTSTTSSVPGSSSTALLVVSSSTDLSISLTLTASRRTVIAGGQPVSSQTNATSSKGAAATMNTGQAGGVAAVAIGVVAWLVAMNFLPAALEKFMIPYLV</sequence>
<dbReference type="Proteomes" id="UP000001055">
    <property type="component" value="Unassembled WGS sequence"/>
</dbReference>
<keyword evidence="1" id="KW-0472">Membrane</keyword>